<dbReference type="InterPro" id="IPR025574">
    <property type="entry name" value="Nucleoporin_FG_rpt"/>
</dbReference>
<feature type="compositionally biased region" description="Low complexity" evidence="8">
    <location>
        <begin position="53"/>
        <end position="65"/>
    </location>
</feature>
<dbReference type="EMBL" id="JBAHYK010000054">
    <property type="protein sequence ID" value="KAL0579584.1"/>
    <property type="molecule type" value="Genomic_DNA"/>
</dbReference>
<comment type="caution">
    <text evidence="9">The sequence shown here is derived from an EMBL/GenBank/DDBJ whole genome shotgun (WGS) entry which is preliminary data.</text>
</comment>
<feature type="compositionally biased region" description="Gly residues" evidence="8">
    <location>
        <begin position="236"/>
        <end position="255"/>
    </location>
</feature>
<protein>
    <submittedName>
        <fullName evidence="9">Nucleoporin nup49/NSP49 (Nuclear pore protein nup49/NSP49)</fullName>
        <ecNumber evidence="9">1.8.5.7</ecNumber>
    </submittedName>
</protein>
<feature type="compositionally biased region" description="Polar residues" evidence="8">
    <location>
        <begin position="326"/>
        <end position="337"/>
    </location>
</feature>
<dbReference type="Gene3D" id="6.10.140.1350">
    <property type="match status" value="1"/>
</dbReference>
<feature type="compositionally biased region" description="Polar residues" evidence="8">
    <location>
        <begin position="17"/>
        <end position="52"/>
    </location>
</feature>
<evidence type="ECO:0000256" key="7">
    <source>
        <dbReference type="ARBA" id="ARBA00023242"/>
    </source>
</evidence>
<evidence type="ECO:0000256" key="8">
    <source>
        <dbReference type="SAM" id="MobiDB-lite"/>
    </source>
</evidence>
<feature type="compositionally biased region" description="Polar residues" evidence="8">
    <location>
        <begin position="82"/>
        <end position="92"/>
    </location>
</feature>
<feature type="compositionally biased region" description="Low complexity" evidence="8">
    <location>
        <begin position="102"/>
        <end position="113"/>
    </location>
</feature>
<feature type="region of interest" description="Disordered" evidence="8">
    <location>
        <begin position="1"/>
        <end position="362"/>
    </location>
</feature>
<feature type="compositionally biased region" description="Low complexity" evidence="8">
    <location>
        <begin position="225"/>
        <end position="235"/>
    </location>
</feature>
<feature type="compositionally biased region" description="Gly residues" evidence="8">
    <location>
        <begin position="265"/>
        <end position="280"/>
    </location>
</feature>
<dbReference type="GO" id="GO:0016491">
    <property type="term" value="F:oxidoreductase activity"/>
    <property type="evidence" value="ECO:0007669"/>
    <property type="project" value="UniProtKB-KW"/>
</dbReference>
<keyword evidence="7" id="KW-0539">Nucleus</keyword>
<keyword evidence="6" id="KW-0906">Nuclear pore complex</keyword>
<evidence type="ECO:0000256" key="6">
    <source>
        <dbReference type="ARBA" id="ARBA00023132"/>
    </source>
</evidence>
<dbReference type="EC" id="1.8.5.7" evidence="9"/>
<accession>A0ABR3FVM7</accession>
<dbReference type="InterPro" id="IPR024882">
    <property type="entry name" value="NUP58/p45/49"/>
</dbReference>
<proteinExistence type="predicted"/>
<feature type="compositionally biased region" description="Gly residues" evidence="8">
    <location>
        <begin position="176"/>
        <end position="195"/>
    </location>
</feature>
<name>A0ABR3FVM7_9AGAR</name>
<feature type="compositionally biased region" description="Polar residues" evidence="8">
    <location>
        <begin position="134"/>
        <end position="145"/>
    </location>
</feature>
<evidence type="ECO:0000256" key="3">
    <source>
        <dbReference type="ARBA" id="ARBA00022816"/>
    </source>
</evidence>
<evidence type="ECO:0000256" key="2">
    <source>
        <dbReference type="ARBA" id="ARBA00022448"/>
    </source>
</evidence>
<evidence type="ECO:0000256" key="4">
    <source>
        <dbReference type="ARBA" id="ARBA00022927"/>
    </source>
</evidence>
<reference evidence="9 10" key="1">
    <citation type="submission" date="2024-02" db="EMBL/GenBank/DDBJ databases">
        <title>A draft genome for the cacao thread blight pathogen Marasmius crinis-equi.</title>
        <authorList>
            <person name="Cohen S.P."/>
            <person name="Baruah I.K."/>
            <person name="Amoako-Attah I."/>
            <person name="Bukari Y."/>
            <person name="Meinhardt L.W."/>
            <person name="Bailey B.A."/>
        </authorList>
    </citation>
    <scope>NUCLEOTIDE SEQUENCE [LARGE SCALE GENOMIC DNA]</scope>
    <source>
        <strain evidence="9 10">GH-76</strain>
    </source>
</reference>
<dbReference type="PANTHER" id="PTHR13437:SF2">
    <property type="entry name" value="NUCLEOPORIN P58_P45"/>
    <property type="match status" value="1"/>
</dbReference>
<keyword evidence="3" id="KW-0509">mRNA transport</keyword>
<keyword evidence="9" id="KW-0560">Oxidoreductase</keyword>
<evidence type="ECO:0000256" key="5">
    <source>
        <dbReference type="ARBA" id="ARBA00023010"/>
    </source>
</evidence>
<keyword evidence="4" id="KW-0653">Protein transport</keyword>
<evidence type="ECO:0000313" key="9">
    <source>
        <dbReference type="EMBL" id="KAL0579584.1"/>
    </source>
</evidence>
<feature type="compositionally biased region" description="Low complexity" evidence="8">
    <location>
        <begin position="166"/>
        <end position="175"/>
    </location>
</feature>
<organism evidence="9 10">
    <name type="scientific">Marasmius crinis-equi</name>
    <dbReference type="NCBI Taxonomy" id="585013"/>
    <lineage>
        <taxon>Eukaryota</taxon>
        <taxon>Fungi</taxon>
        <taxon>Dikarya</taxon>
        <taxon>Basidiomycota</taxon>
        <taxon>Agaricomycotina</taxon>
        <taxon>Agaricomycetes</taxon>
        <taxon>Agaricomycetidae</taxon>
        <taxon>Agaricales</taxon>
        <taxon>Marasmiineae</taxon>
        <taxon>Marasmiaceae</taxon>
        <taxon>Marasmius</taxon>
    </lineage>
</organism>
<comment type="subcellular location">
    <subcellularLocation>
        <location evidence="1">Nucleus</location>
        <location evidence="1">Nuclear pore complex</location>
    </subcellularLocation>
</comment>
<evidence type="ECO:0000313" key="10">
    <source>
        <dbReference type="Proteomes" id="UP001465976"/>
    </source>
</evidence>
<keyword evidence="5" id="KW-0811">Translocation</keyword>
<gene>
    <name evidence="9" type="primary">NUP49</name>
    <name evidence="9" type="ORF">V5O48_002422</name>
</gene>
<sequence length="587" mass="61010">MFNSSSSGFGLKPATTAPATGTSLFGQPQQNTGTSIFGGNTQNQPATSTSMFGNTSNTGPNTTGSLFGGGGTGAFGQQNQQKPAGTSLFGQSNAGGTGTGLFGQNNQQQQQQSGGTGTGLFGQSNTGGTGTGLFGQTQNQPQQSGAGTGTGLFGQSNTSGTGTGLFGQSNQQQQQGGTGTGLFGQTNAGGMGTGLFGQNNQQQQQGAGNSLFGQSNTGGSGTGLFGQNNQQQQGSTGTGGGLFGQSTTGGAGTGLFGQANSQNTTGGGLFGQSNTGGGLFGQNNQQPGATGLFGQNTGGTGTGLFGQSQQQQPQQQNSLFGGSNAFGANTQQNTSSLFGKPAGQQQPQLSSQQAPPFTKSTKFNDLPDEFKRLFEQIDTHIQGRVQISKELHQRQLGEEATKGQELVRSVHRDLAHTSTTIRNDLQFTRDLKAKADQAVQDTIVTCRIVDGFKNTQANGAYLKDHATFPLEFFTRITRQTKERLAWYKSTIEQIERKLSSMANQPNITPQRIVSALQAQHATFLALAGRTASLDAELQKIKAIYTQLWRTRTGSVRDPFDGGADIEEQGLGPGVKGDSFSMSMLNVR</sequence>
<feature type="compositionally biased region" description="Low complexity" evidence="8">
    <location>
        <begin position="305"/>
        <end position="322"/>
    </location>
</feature>
<dbReference type="Proteomes" id="UP001465976">
    <property type="component" value="Unassembled WGS sequence"/>
</dbReference>
<keyword evidence="10" id="KW-1185">Reference proteome</keyword>
<keyword evidence="2" id="KW-0813">Transport</keyword>
<feature type="compositionally biased region" description="Low complexity" evidence="8">
    <location>
        <begin position="197"/>
        <end position="209"/>
    </location>
</feature>
<feature type="compositionally biased region" description="Low complexity" evidence="8">
    <location>
        <begin position="341"/>
        <end position="356"/>
    </location>
</feature>
<evidence type="ECO:0000256" key="1">
    <source>
        <dbReference type="ARBA" id="ARBA00004567"/>
    </source>
</evidence>
<feature type="compositionally biased region" description="Gly residues" evidence="8">
    <location>
        <begin position="114"/>
        <end position="133"/>
    </location>
</feature>
<dbReference type="PANTHER" id="PTHR13437">
    <property type="entry name" value="NUCLEOPORIN P58/P45 NUCLEOPORIN-LIKE PROTEIN 1"/>
    <property type="match status" value="1"/>
</dbReference>
<dbReference type="Pfam" id="PF13634">
    <property type="entry name" value="Nucleoporin_FG"/>
    <property type="match status" value="3"/>
</dbReference>